<dbReference type="InterPro" id="IPR013766">
    <property type="entry name" value="Thioredoxin_domain"/>
</dbReference>
<proteinExistence type="predicted"/>
<dbReference type="SUPFAM" id="SSF52833">
    <property type="entry name" value="Thioredoxin-like"/>
    <property type="match status" value="1"/>
</dbReference>
<dbReference type="OMA" id="FFDECSH"/>
<dbReference type="CDD" id="cd02947">
    <property type="entry name" value="TRX_family"/>
    <property type="match status" value="1"/>
</dbReference>
<dbReference type="InterPro" id="IPR050620">
    <property type="entry name" value="Thioredoxin_H-type-like"/>
</dbReference>
<organism evidence="2">
    <name type="scientific">Daucus carota subsp. sativus</name>
    <name type="common">Carrot</name>
    <dbReference type="NCBI Taxonomy" id="79200"/>
    <lineage>
        <taxon>Eukaryota</taxon>
        <taxon>Viridiplantae</taxon>
        <taxon>Streptophyta</taxon>
        <taxon>Embryophyta</taxon>
        <taxon>Tracheophyta</taxon>
        <taxon>Spermatophyta</taxon>
        <taxon>Magnoliopsida</taxon>
        <taxon>eudicotyledons</taxon>
        <taxon>Gunneridae</taxon>
        <taxon>Pentapetalae</taxon>
        <taxon>asterids</taxon>
        <taxon>campanulids</taxon>
        <taxon>Apiales</taxon>
        <taxon>Apiaceae</taxon>
        <taxon>Apioideae</taxon>
        <taxon>Scandiceae</taxon>
        <taxon>Daucinae</taxon>
        <taxon>Daucus</taxon>
        <taxon>Daucus sect. Daucus</taxon>
    </lineage>
</organism>
<dbReference type="AlphaFoldDB" id="A0A175YIF7"/>
<dbReference type="Gene3D" id="3.40.30.10">
    <property type="entry name" value="Glutaredoxin"/>
    <property type="match status" value="1"/>
</dbReference>
<name>A0A175YIF7_DAUCS</name>
<dbReference type="InterPro" id="IPR017937">
    <property type="entry name" value="Thioredoxin_CS"/>
</dbReference>
<evidence type="ECO:0000313" key="2">
    <source>
        <dbReference type="EMBL" id="KZM83484.1"/>
    </source>
</evidence>
<evidence type="ECO:0000259" key="1">
    <source>
        <dbReference type="Pfam" id="PF00085"/>
    </source>
</evidence>
<dbReference type="Gramene" id="KZM83484">
    <property type="protein sequence ID" value="KZM83484"/>
    <property type="gene ID" value="DCAR_031053"/>
</dbReference>
<dbReference type="Pfam" id="PF00085">
    <property type="entry name" value="Thioredoxin"/>
    <property type="match status" value="1"/>
</dbReference>
<feature type="domain" description="Thioredoxin" evidence="1">
    <location>
        <begin position="38"/>
        <end position="76"/>
    </location>
</feature>
<sequence>MGANQSAVYARNEANELFTPQKSGQVLTFHSSSKWRSHFQSSRQTNKLMVIHFTAAWCGPCRTMEPVIRDFAAKYAVAREDAVQALPAFILIKKGKTVDKVAGAEKAALQNKIEKCMFYF</sequence>
<protein>
    <recommendedName>
        <fullName evidence="1">Thioredoxin domain-containing protein</fullName>
    </recommendedName>
</protein>
<gene>
    <name evidence="2" type="ORF">DCAR_031053</name>
</gene>
<dbReference type="PANTHER" id="PTHR10438:SF463">
    <property type="entry name" value="THIOREDOXIN"/>
    <property type="match status" value="1"/>
</dbReference>
<dbReference type="EMBL" id="LNRQ01000009">
    <property type="protein sequence ID" value="KZM83484.1"/>
    <property type="molecule type" value="Genomic_DNA"/>
</dbReference>
<accession>A0A175YIF7</accession>
<comment type="caution">
    <text evidence="2">The sequence shown here is derived from an EMBL/GenBank/DDBJ whole genome shotgun (WGS) entry which is preliminary data.</text>
</comment>
<reference evidence="2" key="1">
    <citation type="journal article" date="2016" name="Nat. Genet.">
        <title>A high-quality carrot genome assembly provides new insights into carotenoid accumulation and asterid genome evolution.</title>
        <authorList>
            <person name="Iorizzo M."/>
            <person name="Ellison S."/>
            <person name="Senalik D."/>
            <person name="Zeng P."/>
            <person name="Satapoomin P."/>
            <person name="Huang J."/>
            <person name="Bowman M."/>
            <person name="Iovene M."/>
            <person name="Sanseverino W."/>
            <person name="Cavagnaro P."/>
            <person name="Yildiz M."/>
            <person name="Macko-Podgorni A."/>
            <person name="Moranska E."/>
            <person name="Grzebelus E."/>
            <person name="Grzebelus D."/>
            <person name="Ashrafi H."/>
            <person name="Zheng Z."/>
            <person name="Cheng S."/>
            <person name="Spooner D."/>
            <person name="Van Deynze A."/>
            <person name="Simon P."/>
        </authorList>
    </citation>
    <scope>NUCLEOTIDE SEQUENCE [LARGE SCALE GENOMIC DNA]</scope>
    <source>
        <tissue evidence="2">Leaf</tissue>
    </source>
</reference>
<dbReference type="InterPro" id="IPR036249">
    <property type="entry name" value="Thioredoxin-like_sf"/>
</dbReference>
<dbReference type="PROSITE" id="PS00194">
    <property type="entry name" value="THIOREDOXIN_1"/>
    <property type="match status" value="1"/>
</dbReference>
<dbReference type="PANTHER" id="PTHR10438">
    <property type="entry name" value="THIOREDOXIN"/>
    <property type="match status" value="1"/>
</dbReference>
<dbReference type="STRING" id="79200.A0A175YIF7"/>